<dbReference type="RefSeq" id="WP_164352582.1">
    <property type="nucleotide sequence ID" value="NZ_JAABNT010000002.1"/>
</dbReference>
<keyword evidence="2" id="KW-1185">Reference proteome</keyword>
<dbReference type="Proteomes" id="UP000468591">
    <property type="component" value="Unassembled WGS sequence"/>
</dbReference>
<proteinExistence type="predicted"/>
<evidence type="ECO:0000313" key="1">
    <source>
        <dbReference type="EMBL" id="NEK21749.1"/>
    </source>
</evidence>
<accession>A0A6P0C6G1</accession>
<comment type="caution">
    <text evidence="1">The sequence shown here is derived from an EMBL/GenBank/DDBJ whole genome shotgun (WGS) entry which is preliminary data.</text>
</comment>
<gene>
    <name evidence="1" type="ORF">GV827_04955</name>
</gene>
<organism evidence="1 2">
    <name type="scientific">Sulfitobacter sediminilitoris</name>
    <dbReference type="NCBI Taxonomy" id="2698830"/>
    <lineage>
        <taxon>Bacteria</taxon>
        <taxon>Pseudomonadati</taxon>
        <taxon>Pseudomonadota</taxon>
        <taxon>Alphaproteobacteria</taxon>
        <taxon>Rhodobacterales</taxon>
        <taxon>Roseobacteraceae</taxon>
        <taxon>Sulfitobacter</taxon>
    </lineage>
</organism>
<dbReference type="AlphaFoldDB" id="A0A6P0C6G1"/>
<name>A0A6P0C6G1_9RHOB</name>
<dbReference type="EMBL" id="JAABNT010000002">
    <property type="protein sequence ID" value="NEK21749.1"/>
    <property type="molecule type" value="Genomic_DNA"/>
</dbReference>
<sequence>MTNEGPALLILGSGPNVRAAEEWPREWFDQIIVMNNAWRVRPDWDVLVYPEDFPPKKRPPELNETQRIVEADEFVPAQNLYGGFVHAGATMAYTTAYWALAALKPRVMAFMGCDMVYPKTGNTHFYGTGAPDPLREDISLRDLGAKSARLALIAAEQGCACLNLSQDDSSLLFTRAAPENVLNWNRIPFLDHERYQALRAVEDALGYDTPDGRYQNSADAVDISALDRIDAGWRALLSQADKADQGEPVPLRRR</sequence>
<protein>
    <submittedName>
        <fullName evidence="1">Uncharacterized protein</fullName>
    </submittedName>
</protein>
<reference evidence="1 2" key="1">
    <citation type="submission" date="2020-01" db="EMBL/GenBank/DDBJ databases">
        <title>Sulfitobacter sediminilitoris sp. nov., isolated from a tidal flat.</title>
        <authorList>
            <person name="Park S."/>
            <person name="Yoon J.-H."/>
        </authorList>
    </citation>
    <scope>NUCLEOTIDE SEQUENCE [LARGE SCALE GENOMIC DNA]</scope>
    <source>
        <strain evidence="1 2">JBTF-M27</strain>
    </source>
</reference>
<evidence type="ECO:0000313" key="2">
    <source>
        <dbReference type="Proteomes" id="UP000468591"/>
    </source>
</evidence>